<feature type="domain" description="Rieske" evidence="7">
    <location>
        <begin position="20"/>
        <end position="122"/>
    </location>
</feature>
<sequence>MSTLHRIESHAIQDRYARGWHCLGLAAQYRDGKVHRLDAFGTRLVAYQGEDGQLHILDGYCPHMGADLSQGCIEGNSLRCPFHEWRWGANGICDDIPYAKRIPPRAKVRSWPLMEQNHLLFVWNDPEGNPPRPEQAIPRIDACYDDSWADWEVAELHIQTNCRELMDNVADMAHFGSVHGAPVDFFSNHFEGHMATQVMRGRSARLSGDSELRTVAIYYGPAYQITEMTGAMNGQPIHSILLNCHVPIDLNSFTLRYGVLVKKVPGLSDEQNRAMAKAYVEQAQAAFYEDVEIWHSKIRVDNPLLCDGDGPVYQLRKWYEQFYTDVAELPTEIAQRKDFTVLERQTQTLPA</sequence>
<evidence type="ECO:0000313" key="8">
    <source>
        <dbReference type="EMBL" id="MUI56825.1"/>
    </source>
</evidence>
<dbReference type="PROSITE" id="PS51296">
    <property type="entry name" value="RIESKE"/>
    <property type="match status" value="1"/>
</dbReference>
<accession>A0A6A9JNN7</accession>
<evidence type="ECO:0000256" key="1">
    <source>
        <dbReference type="ARBA" id="ARBA00001962"/>
    </source>
</evidence>
<name>A0A6A9JNN7_PSEAI</name>
<keyword evidence="5" id="KW-0408">Iron</keyword>
<dbReference type="Gene3D" id="2.102.10.10">
    <property type="entry name" value="Rieske [2Fe-2S] iron-sulphur domain"/>
    <property type="match status" value="1"/>
</dbReference>
<dbReference type="PANTHER" id="PTHR21266">
    <property type="entry name" value="IRON-SULFUR DOMAIN CONTAINING PROTEIN"/>
    <property type="match status" value="1"/>
</dbReference>
<keyword evidence="3" id="KW-0479">Metal-binding</keyword>
<dbReference type="InterPro" id="IPR036922">
    <property type="entry name" value="Rieske_2Fe-2S_sf"/>
</dbReference>
<protein>
    <submittedName>
        <fullName evidence="8">Rieske 2Fe-2S domain-containing protein</fullName>
    </submittedName>
</protein>
<dbReference type="Pfam" id="PF19298">
    <property type="entry name" value="KshA_C"/>
    <property type="match status" value="1"/>
</dbReference>
<dbReference type="PANTHER" id="PTHR21266:SF60">
    <property type="entry name" value="3-KETOSTEROID-9-ALPHA-MONOOXYGENASE, OXYGENASE COMPONENT"/>
    <property type="match status" value="1"/>
</dbReference>
<dbReference type="GO" id="GO:0046872">
    <property type="term" value="F:metal ion binding"/>
    <property type="evidence" value="ECO:0007669"/>
    <property type="project" value="UniProtKB-KW"/>
</dbReference>
<evidence type="ECO:0000256" key="5">
    <source>
        <dbReference type="ARBA" id="ARBA00023004"/>
    </source>
</evidence>
<dbReference type="SUPFAM" id="SSF55961">
    <property type="entry name" value="Bet v1-like"/>
    <property type="match status" value="1"/>
</dbReference>
<proteinExistence type="predicted"/>
<evidence type="ECO:0000259" key="7">
    <source>
        <dbReference type="PROSITE" id="PS51296"/>
    </source>
</evidence>
<dbReference type="AlphaFoldDB" id="A0A6A9JNN7"/>
<keyword evidence="4" id="KW-0560">Oxidoreductase</keyword>
<evidence type="ECO:0000256" key="6">
    <source>
        <dbReference type="ARBA" id="ARBA00023014"/>
    </source>
</evidence>
<dbReference type="SUPFAM" id="SSF50022">
    <property type="entry name" value="ISP domain"/>
    <property type="match status" value="1"/>
</dbReference>
<evidence type="ECO:0000256" key="4">
    <source>
        <dbReference type="ARBA" id="ARBA00023002"/>
    </source>
</evidence>
<dbReference type="GO" id="GO:0008203">
    <property type="term" value="P:cholesterol metabolic process"/>
    <property type="evidence" value="ECO:0007669"/>
    <property type="project" value="InterPro"/>
</dbReference>
<dbReference type="InterPro" id="IPR045605">
    <property type="entry name" value="KshA-like_C"/>
</dbReference>
<comment type="cofactor">
    <cofactor evidence="1">
        <name>Fe cation</name>
        <dbReference type="ChEBI" id="CHEBI:24875"/>
    </cofactor>
</comment>
<keyword evidence="6" id="KW-0411">Iron-sulfur</keyword>
<dbReference type="Pfam" id="PF00355">
    <property type="entry name" value="Rieske"/>
    <property type="match status" value="1"/>
</dbReference>
<dbReference type="GO" id="GO:0016491">
    <property type="term" value="F:oxidoreductase activity"/>
    <property type="evidence" value="ECO:0007669"/>
    <property type="project" value="UniProtKB-KW"/>
</dbReference>
<dbReference type="EMBL" id="WOAJ01000001">
    <property type="protein sequence ID" value="MUI56825.1"/>
    <property type="molecule type" value="Genomic_DNA"/>
</dbReference>
<dbReference type="InterPro" id="IPR017941">
    <property type="entry name" value="Rieske_2Fe-2S"/>
</dbReference>
<keyword evidence="2" id="KW-0001">2Fe-2S</keyword>
<dbReference type="GO" id="GO:0051537">
    <property type="term" value="F:2 iron, 2 sulfur cluster binding"/>
    <property type="evidence" value="ECO:0007669"/>
    <property type="project" value="UniProtKB-KW"/>
</dbReference>
<evidence type="ECO:0000256" key="2">
    <source>
        <dbReference type="ARBA" id="ARBA00022714"/>
    </source>
</evidence>
<reference evidence="8" key="1">
    <citation type="submission" date="2019-11" db="EMBL/GenBank/DDBJ databases">
        <title>Genomes of ocular Pseudomonas aeruginosa isolates.</title>
        <authorList>
            <person name="Khan M."/>
            <person name="Rice S.A."/>
            <person name="Willcox M.D.P."/>
            <person name="Stapleton F."/>
        </authorList>
    </citation>
    <scope>NUCLEOTIDE SEQUENCE</scope>
    <source>
        <strain evidence="8">PA206</strain>
    </source>
</reference>
<gene>
    <name evidence="8" type="ORF">GNQ20_03320</name>
</gene>
<evidence type="ECO:0000256" key="3">
    <source>
        <dbReference type="ARBA" id="ARBA00022723"/>
    </source>
</evidence>
<dbReference type="RefSeq" id="WP_057388785.1">
    <property type="nucleotide sequence ID" value="NZ_CP194205.1"/>
</dbReference>
<comment type="caution">
    <text evidence="8">The sequence shown here is derived from an EMBL/GenBank/DDBJ whole genome shotgun (WGS) entry which is preliminary data.</text>
</comment>
<dbReference type="Gene3D" id="3.90.380.10">
    <property type="entry name" value="Naphthalene 1,2-dioxygenase Alpha Subunit, Chain A, domain 1"/>
    <property type="match status" value="1"/>
</dbReference>
<organism evidence="8">
    <name type="scientific">Pseudomonas aeruginosa</name>
    <dbReference type="NCBI Taxonomy" id="287"/>
    <lineage>
        <taxon>Bacteria</taxon>
        <taxon>Pseudomonadati</taxon>
        <taxon>Pseudomonadota</taxon>
        <taxon>Gammaproteobacteria</taxon>
        <taxon>Pseudomonadales</taxon>
        <taxon>Pseudomonadaceae</taxon>
        <taxon>Pseudomonas</taxon>
    </lineage>
</organism>
<dbReference type="InterPro" id="IPR050584">
    <property type="entry name" value="Cholesterol_7-desaturase"/>
</dbReference>